<organism evidence="1 2">
    <name type="scientific">Beggiatoa leptomitoformis</name>
    <dbReference type="NCBI Taxonomy" id="288004"/>
    <lineage>
        <taxon>Bacteria</taxon>
        <taxon>Pseudomonadati</taxon>
        <taxon>Pseudomonadota</taxon>
        <taxon>Gammaproteobacteria</taxon>
        <taxon>Thiotrichales</taxon>
        <taxon>Thiotrichaceae</taxon>
        <taxon>Beggiatoa</taxon>
    </lineage>
</organism>
<reference evidence="2" key="1">
    <citation type="submission" date="2016-12" db="EMBL/GenBank/DDBJ databases">
        <title>Complete Genome Sequence of Beggiatoa leptomitiformis D-401.</title>
        <authorList>
            <person name="Fomenkov A."/>
            <person name="Vincze T."/>
            <person name="Grabovich M."/>
            <person name="Anton B.P."/>
            <person name="Dubinina G."/>
            <person name="Orlova M."/>
            <person name="Belousova E."/>
            <person name="Roberts R.J."/>
        </authorList>
    </citation>
    <scope>NUCLEOTIDE SEQUENCE [LARGE SCALE GENOMIC DNA]</scope>
    <source>
        <strain evidence="2">D-401</strain>
    </source>
</reference>
<sequence>MNEIKDDKYTVTYHPDDASVIFGGSLMLNGAPAYEPILNLLKDAAETQEPNPLTLDIRCLQFINSSGINMMTKFVMYISEIKELKLNVTLLSSQHVAWQRKLSTNLQRLMPHLLEKLE</sequence>
<accession>A0A2N9YJU6</accession>
<dbReference type="NCBIfam" id="NF047705">
    <property type="entry name" value="slr1659_superfam"/>
    <property type="match status" value="1"/>
</dbReference>
<dbReference type="SUPFAM" id="SSF52091">
    <property type="entry name" value="SpoIIaa-like"/>
    <property type="match status" value="1"/>
</dbReference>
<dbReference type="EMBL" id="CP018889">
    <property type="protein sequence ID" value="AUI70686.2"/>
    <property type="molecule type" value="Genomic_DNA"/>
</dbReference>
<evidence type="ECO:0000313" key="1">
    <source>
        <dbReference type="EMBL" id="AUI70686.2"/>
    </source>
</evidence>
<keyword evidence="2" id="KW-1185">Reference proteome</keyword>
<dbReference type="AlphaFoldDB" id="A0A2N9YJU6"/>
<evidence type="ECO:0000313" key="2">
    <source>
        <dbReference type="Proteomes" id="UP000234271"/>
    </source>
</evidence>
<name>A0A2N9YJU6_9GAMM</name>
<dbReference type="InterPro" id="IPR036513">
    <property type="entry name" value="STAS_dom_sf"/>
</dbReference>
<dbReference type="Proteomes" id="UP000234271">
    <property type="component" value="Chromosome"/>
</dbReference>
<gene>
    <name evidence="1" type="ORF">BLE401_17085</name>
</gene>
<protein>
    <recommendedName>
        <fullName evidence="3">STAS domain-containing protein</fullName>
    </recommendedName>
</protein>
<dbReference type="OrthoDB" id="9805711at2"/>
<evidence type="ECO:0008006" key="3">
    <source>
        <dbReference type="Google" id="ProtNLM"/>
    </source>
</evidence>
<proteinExistence type="predicted"/>